<evidence type="ECO:0000256" key="2">
    <source>
        <dbReference type="SAM" id="MobiDB-lite"/>
    </source>
</evidence>
<reference evidence="4" key="1">
    <citation type="submission" date="2020-07" db="EMBL/GenBank/DDBJ databases">
        <title>Huge and variable diversity of episymbiotic CPR bacteria and DPANN archaea in groundwater ecosystems.</title>
        <authorList>
            <person name="He C.Y."/>
            <person name="Keren R."/>
            <person name="Whittaker M."/>
            <person name="Farag I.F."/>
            <person name="Doudna J."/>
            <person name="Cate J.H.D."/>
            <person name="Banfield J.F."/>
        </authorList>
    </citation>
    <scope>NUCLEOTIDE SEQUENCE</scope>
    <source>
        <strain evidence="4">NC_groundwater_1520_Pr4_B-0.1um_53_5</strain>
    </source>
</reference>
<proteinExistence type="predicted"/>
<dbReference type="PROSITE" id="PS50005">
    <property type="entry name" value="TPR"/>
    <property type="match status" value="1"/>
</dbReference>
<evidence type="ECO:0000256" key="1">
    <source>
        <dbReference type="PROSITE-ProRule" id="PRU00339"/>
    </source>
</evidence>
<organism evidence="4 5">
    <name type="scientific">candidate division TA06 bacterium</name>
    <dbReference type="NCBI Taxonomy" id="2250710"/>
    <lineage>
        <taxon>Bacteria</taxon>
        <taxon>Bacteria division TA06</taxon>
    </lineage>
</organism>
<sequence length="511" mass="56133">MRNYYEILGVSRGAETSEISQSYRRLLQEQYQEMGKESDLSLLSQAHKILTNPVKRRDYDSILDLLSGQFTVENPEKPTKAEKAYLDGLKAFDLQNYQEAVQYFARAARLDPKQGHFFSQWGLSIGMFPGRLPEAELYCKKAIELDPDNPVFYFNLGFLYQRHNLSEAAQQSFSKAQEAQQVRQAKHSARDSAAITAEWRGDAGSLLKELDSIEETMTKPDGEQASVIALPQAEEPVPEKTAEEQLPPVPVTAPEQTPVAPEETSDHSGIDDLLSELDSLESSLEKVETYHNSKIPEPEESRLEVVTVQAESILQSQAGEPQTASDETQTPVTGQQEESRLEIVTVQEKLIPQGPTIEDQTSDELQPDIVSLDESPTDLLKELDSIESMVAGIEQAGVEAPPENIQDSPQQPEVSHSSGLPVVSEKDVPGSNVKELEDEALKLLQELDIPLDDQTPEPVPVSQAEPKFEENISEPDSEAIKKEKNGKVGSDGGTDDGGVAEAQGRAGTVAG</sequence>
<dbReference type="EMBL" id="JACQXR010000030">
    <property type="protein sequence ID" value="MBI4726074.1"/>
    <property type="molecule type" value="Genomic_DNA"/>
</dbReference>
<feature type="compositionally biased region" description="Polar residues" evidence="2">
    <location>
        <begin position="310"/>
        <end position="336"/>
    </location>
</feature>
<evidence type="ECO:0000313" key="4">
    <source>
        <dbReference type="EMBL" id="MBI4726074.1"/>
    </source>
</evidence>
<feature type="repeat" description="TPR" evidence="1">
    <location>
        <begin position="81"/>
        <end position="114"/>
    </location>
</feature>
<dbReference type="Gene3D" id="1.25.40.10">
    <property type="entry name" value="Tetratricopeptide repeat domain"/>
    <property type="match status" value="1"/>
</dbReference>
<feature type="region of interest" description="Disordered" evidence="2">
    <location>
        <begin position="392"/>
        <end position="434"/>
    </location>
</feature>
<dbReference type="Pfam" id="PF00226">
    <property type="entry name" value="DnaJ"/>
    <property type="match status" value="1"/>
</dbReference>
<gene>
    <name evidence="4" type="ORF">HY768_02425</name>
</gene>
<feature type="compositionally biased region" description="Polar residues" evidence="2">
    <location>
        <begin position="405"/>
        <end position="418"/>
    </location>
</feature>
<dbReference type="SUPFAM" id="SSF48452">
    <property type="entry name" value="TPR-like"/>
    <property type="match status" value="1"/>
</dbReference>
<dbReference type="AlphaFoldDB" id="A0A933I9A7"/>
<evidence type="ECO:0000259" key="3">
    <source>
        <dbReference type="PROSITE" id="PS50076"/>
    </source>
</evidence>
<dbReference type="Pfam" id="PF13181">
    <property type="entry name" value="TPR_8"/>
    <property type="match status" value="1"/>
</dbReference>
<dbReference type="Gene3D" id="1.10.287.110">
    <property type="entry name" value="DnaJ domain"/>
    <property type="match status" value="1"/>
</dbReference>
<keyword evidence="1" id="KW-0802">TPR repeat</keyword>
<dbReference type="Proteomes" id="UP000736328">
    <property type="component" value="Unassembled WGS sequence"/>
</dbReference>
<accession>A0A933I9A7</accession>
<dbReference type="PROSITE" id="PS50076">
    <property type="entry name" value="DNAJ_2"/>
    <property type="match status" value="1"/>
</dbReference>
<dbReference type="SUPFAM" id="SSF46565">
    <property type="entry name" value="Chaperone J-domain"/>
    <property type="match status" value="1"/>
</dbReference>
<dbReference type="SMART" id="SM00271">
    <property type="entry name" value="DnaJ"/>
    <property type="match status" value="1"/>
</dbReference>
<feature type="region of interest" description="Disordered" evidence="2">
    <location>
        <begin position="310"/>
        <end position="378"/>
    </location>
</feature>
<feature type="region of interest" description="Disordered" evidence="2">
    <location>
        <begin position="448"/>
        <end position="511"/>
    </location>
</feature>
<feature type="region of interest" description="Disordered" evidence="2">
    <location>
        <begin position="235"/>
        <end position="270"/>
    </location>
</feature>
<dbReference type="SMART" id="SM00028">
    <property type="entry name" value="TPR"/>
    <property type="match status" value="2"/>
</dbReference>
<dbReference type="InterPro" id="IPR011990">
    <property type="entry name" value="TPR-like_helical_dom_sf"/>
</dbReference>
<dbReference type="InterPro" id="IPR001623">
    <property type="entry name" value="DnaJ_domain"/>
</dbReference>
<name>A0A933I9A7_UNCT6</name>
<comment type="caution">
    <text evidence="4">The sequence shown here is derived from an EMBL/GenBank/DDBJ whole genome shotgun (WGS) entry which is preliminary data.</text>
</comment>
<dbReference type="InterPro" id="IPR019734">
    <property type="entry name" value="TPR_rpt"/>
</dbReference>
<evidence type="ECO:0000313" key="5">
    <source>
        <dbReference type="Proteomes" id="UP000736328"/>
    </source>
</evidence>
<protein>
    <submittedName>
        <fullName evidence="4">DnaJ domain-containing protein</fullName>
    </submittedName>
</protein>
<dbReference type="CDD" id="cd06257">
    <property type="entry name" value="DnaJ"/>
    <property type="match status" value="1"/>
</dbReference>
<dbReference type="InterPro" id="IPR036869">
    <property type="entry name" value="J_dom_sf"/>
</dbReference>
<feature type="domain" description="J" evidence="3">
    <location>
        <begin position="3"/>
        <end position="63"/>
    </location>
</feature>
<dbReference type="Pfam" id="PF13431">
    <property type="entry name" value="TPR_17"/>
    <property type="match status" value="1"/>
</dbReference>